<name>A0A7S1WX62_ALECA</name>
<sequence>MAAACVQKMAKELSLQAFIGILPTVSTKGCSQAMTMKALQPLMELPQETYISGGSEDGAEPGCKDLTRARAVALQHELLLMYRSAPFQKKLAKLPQDEEEHFHAFRKLVRGVQMEVLPKYGFEATDQGLKELHACFTQFADDAVVSAMSTSIVKMLSTGLHKKQGEELSRRREEAPEVSAHMGALTGLGPLPTKQMLRMTKLASTLRGQQYGQAVHADALNRALLEGAAQAWNPSEMLSKEASESEGSEQEGVPLTKARAEYALGELEGAFSARRFQKKVEVLDDGKQRPLELRYTKKGILDAPLATGVKELAQPIFTAILPSYGFPPCEKGVGQFWQAIRPLAEGDNAMMKKANAVLRKLQSSRREVLQDSADLTAERPRSLASEADEEAARLPLHRALDLQSELLQQYSSPRFQTQLNAIHRTYSPSSKAFGHSLQKLLLEVYEEVLPRFGFATDEDGLLDFTMEMGLHWGNPEVQVLAGAIDDTLYGSEQAKTSDAGSESRTRRLRRPKVLRLMREQVEAFGRPAFQKRVQALREAMCSGREKEDFLHLSGRKDLAMIVQKKLLPKYGLPPTDFGVHSMFLQCAHYIMDPEVARLTIAINRLLGMERSAAKTYVTRLRILQEDVAVPAR</sequence>
<protein>
    <recommendedName>
        <fullName evidence="2">Protein C10</fullName>
    </recommendedName>
</protein>
<dbReference type="EMBL" id="HBGE01116328">
    <property type="protein sequence ID" value="CAD9192612.1"/>
    <property type="molecule type" value="Transcribed_RNA"/>
</dbReference>
<dbReference type="AlphaFoldDB" id="A0A7S1WX62"/>
<evidence type="ECO:0000313" key="1">
    <source>
        <dbReference type="EMBL" id="CAD9192612.1"/>
    </source>
</evidence>
<reference evidence="1" key="1">
    <citation type="submission" date="2021-01" db="EMBL/GenBank/DDBJ databases">
        <authorList>
            <person name="Corre E."/>
            <person name="Pelletier E."/>
            <person name="Niang G."/>
            <person name="Scheremetjew M."/>
            <person name="Finn R."/>
            <person name="Kale V."/>
            <person name="Holt S."/>
            <person name="Cochrane G."/>
            <person name="Meng A."/>
            <person name="Brown T."/>
            <person name="Cohen L."/>
        </authorList>
    </citation>
    <scope>NUCLEOTIDE SEQUENCE</scope>
    <source>
        <strain evidence="1">OF101</strain>
    </source>
</reference>
<evidence type="ECO:0008006" key="2">
    <source>
        <dbReference type="Google" id="ProtNLM"/>
    </source>
</evidence>
<proteinExistence type="predicted"/>
<organism evidence="1">
    <name type="scientific">Alexandrium catenella</name>
    <name type="common">Red tide dinoflagellate</name>
    <name type="synonym">Gonyaulax catenella</name>
    <dbReference type="NCBI Taxonomy" id="2925"/>
    <lineage>
        <taxon>Eukaryota</taxon>
        <taxon>Sar</taxon>
        <taxon>Alveolata</taxon>
        <taxon>Dinophyceae</taxon>
        <taxon>Gonyaulacales</taxon>
        <taxon>Pyrocystaceae</taxon>
        <taxon>Alexandrium</taxon>
    </lineage>
</organism>
<gene>
    <name evidence="1" type="ORF">ACAT0790_LOCUS69387</name>
</gene>
<accession>A0A7S1WX62</accession>